<proteinExistence type="predicted"/>
<evidence type="ECO:0000256" key="1">
    <source>
        <dbReference type="SAM" id="MobiDB-lite"/>
    </source>
</evidence>
<organism evidence="2 3">
    <name type="scientific">Rhodothermus profundi</name>
    <dbReference type="NCBI Taxonomy" id="633813"/>
    <lineage>
        <taxon>Bacteria</taxon>
        <taxon>Pseudomonadati</taxon>
        <taxon>Rhodothermota</taxon>
        <taxon>Rhodothermia</taxon>
        <taxon>Rhodothermales</taxon>
        <taxon>Rhodothermaceae</taxon>
        <taxon>Rhodothermus</taxon>
    </lineage>
</organism>
<keyword evidence="3" id="KW-1185">Reference proteome</keyword>
<sequence length="47" mass="5137">MYAAMIKEWDIARLWMQRQGDDQDPPGGDGGSDPDHPDDPNAAGNPQ</sequence>
<reference evidence="3" key="1">
    <citation type="submission" date="2016-11" db="EMBL/GenBank/DDBJ databases">
        <authorList>
            <person name="Varghese N."/>
            <person name="Submissions S."/>
        </authorList>
    </citation>
    <scope>NUCLEOTIDE SEQUENCE [LARGE SCALE GENOMIC DNA]</scope>
    <source>
        <strain evidence="3">DSM 22212</strain>
    </source>
</reference>
<dbReference type="AlphaFoldDB" id="A0A1M6RC09"/>
<dbReference type="STRING" id="633813.SAMN04488087_0783"/>
<feature type="region of interest" description="Disordered" evidence="1">
    <location>
        <begin position="16"/>
        <end position="47"/>
    </location>
</feature>
<dbReference type="EMBL" id="FRAU01000002">
    <property type="protein sequence ID" value="SHK29994.1"/>
    <property type="molecule type" value="Genomic_DNA"/>
</dbReference>
<evidence type="ECO:0000313" key="2">
    <source>
        <dbReference type="EMBL" id="SHK29994.1"/>
    </source>
</evidence>
<accession>A0A1M6RC09</accession>
<name>A0A1M6RC09_9BACT</name>
<gene>
    <name evidence="2" type="ORF">SAMN04488087_0783</name>
</gene>
<protein>
    <submittedName>
        <fullName evidence="2">Uncharacterized protein</fullName>
    </submittedName>
</protein>
<evidence type="ECO:0000313" key="3">
    <source>
        <dbReference type="Proteomes" id="UP000185812"/>
    </source>
</evidence>
<dbReference type="Proteomes" id="UP000185812">
    <property type="component" value="Unassembled WGS sequence"/>
</dbReference>